<protein>
    <recommendedName>
        <fullName evidence="3">AB hydrolase-1 domain-containing protein</fullName>
    </recommendedName>
</protein>
<dbReference type="SUPFAM" id="SSF53474">
    <property type="entry name" value="alpha/beta-Hydrolases"/>
    <property type="match status" value="1"/>
</dbReference>
<dbReference type="InterPro" id="IPR029058">
    <property type="entry name" value="AB_hydrolase_fold"/>
</dbReference>
<sequence>MANGSESAKAQAMSYINHPRIHQRFTLPATTDHEALTVTYADVGRSPPTTTTLGSNSVVVSLPTLLFIPGMFVSRYIGVPIYAVAEKWGVRVLIVDRPGIGGSTPVPIEQRLAVWLETVPAIWAYAGSFATEAERIRARDALMDALSKVQSPWDLAWNHDWVNGATNAAIKALIDAGVFTKWAQDLATGAERGEHH</sequence>
<dbReference type="AlphaFoldDB" id="A0A420XX40"/>
<dbReference type="EMBL" id="QVQW01000127">
    <property type="protein sequence ID" value="RKU40018.1"/>
    <property type="molecule type" value="Genomic_DNA"/>
</dbReference>
<dbReference type="Gene3D" id="3.40.50.1820">
    <property type="entry name" value="alpha/beta hydrolase"/>
    <property type="match status" value="1"/>
</dbReference>
<evidence type="ECO:0000313" key="1">
    <source>
        <dbReference type="EMBL" id="RKU40018.1"/>
    </source>
</evidence>
<evidence type="ECO:0008006" key="3">
    <source>
        <dbReference type="Google" id="ProtNLM"/>
    </source>
</evidence>
<organism evidence="1 2">
    <name type="scientific">Coniochaeta pulveracea</name>
    <dbReference type="NCBI Taxonomy" id="177199"/>
    <lineage>
        <taxon>Eukaryota</taxon>
        <taxon>Fungi</taxon>
        <taxon>Dikarya</taxon>
        <taxon>Ascomycota</taxon>
        <taxon>Pezizomycotina</taxon>
        <taxon>Sordariomycetes</taxon>
        <taxon>Sordariomycetidae</taxon>
        <taxon>Coniochaetales</taxon>
        <taxon>Coniochaetaceae</taxon>
        <taxon>Coniochaeta</taxon>
    </lineage>
</organism>
<accession>A0A420XX40</accession>
<dbReference type="Proteomes" id="UP000275385">
    <property type="component" value="Unassembled WGS sequence"/>
</dbReference>
<keyword evidence="2" id="KW-1185">Reference proteome</keyword>
<comment type="caution">
    <text evidence="1">The sequence shown here is derived from an EMBL/GenBank/DDBJ whole genome shotgun (WGS) entry which is preliminary data.</text>
</comment>
<name>A0A420XX40_9PEZI</name>
<proteinExistence type="predicted"/>
<dbReference type="OrthoDB" id="294702at2759"/>
<reference evidence="1 2" key="1">
    <citation type="submission" date="2018-08" db="EMBL/GenBank/DDBJ databases">
        <title>Draft genome of the lignicolous fungus Coniochaeta pulveracea.</title>
        <authorList>
            <person name="Borstlap C.J."/>
            <person name="De Witt R.N."/>
            <person name="Botha A."/>
            <person name="Volschenk H."/>
        </authorList>
    </citation>
    <scope>NUCLEOTIDE SEQUENCE [LARGE SCALE GENOMIC DNA]</scope>
    <source>
        <strain evidence="1 2">CAB683</strain>
    </source>
</reference>
<evidence type="ECO:0000313" key="2">
    <source>
        <dbReference type="Proteomes" id="UP000275385"/>
    </source>
</evidence>
<dbReference type="STRING" id="177199.A0A420XX40"/>
<gene>
    <name evidence="1" type="ORF">DL546_001550</name>
</gene>